<dbReference type="GO" id="GO:0003676">
    <property type="term" value="F:nucleic acid binding"/>
    <property type="evidence" value="ECO:0007669"/>
    <property type="project" value="InterPro"/>
</dbReference>
<dbReference type="PANTHER" id="PTHR47326:SF1">
    <property type="entry name" value="HTH PSQ-TYPE DOMAIN-CONTAINING PROTEIN"/>
    <property type="match status" value="1"/>
</dbReference>
<reference evidence="1 2" key="1">
    <citation type="journal article" date="2010" name="Science">
        <title>Genomic comparison of the ants Camponotus floridanus and Harpegnathos saltator.</title>
        <authorList>
            <person name="Bonasio R."/>
            <person name="Zhang G."/>
            <person name="Ye C."/>
            <person name="Mutti N.S."/>
            <person name="Fang X."/>
            <person name="Qin N."/>
            <person name="Donahue G."/>
            <person name="Yang P."/>
            <person name="Li Q."/>
            <person name="Li C."/>
            <person name="Zhang P."/>
            <person name="Huang Z."/>
            <person name="Berger S.L."/>
            <person name="Reinberg D."/>
            <person name="Wang J."/>
            <person name="Liebig J."/>
        </authorList>
    </citation>
    <scope>NUCLEOTIDE SEQUENCE [LARGE SCALE GENOMIC DNA]</scope>
    <source>
        <strain evidence="1 2">R22 G/1</strain>
    </source>
</reference>
<dbReference type="EMBL" id="GL450042">
    <property type="protein sequence ID" value="EFN81575.1"/>
    <property type="molecule type" value="Genomic_DNA"/>
</dbReference>
<gene>
    <name evidence="1" type="ORF">EAI_17384</name>
</gene>
<sequence length="182" mass="21362">GRPKSATNEEKALNVLLSFTENPHSSLRRTAQAQEIGTSSVRRILKSNKLHPYKMTLVHEINEDDPDRRLEFCEDMILRIDQDPDFLYNIVFSDEATFQLNGTCNRHNCRYWADENPHWMRESKTQYPQKLNVWAGIINNHLIGPFFIDGNLTAQRYENMLRNEIIPTIREIAGDNLEQVWF</sequence>
<dbReference type="Gene3D" id="3.30.420.10">
    <property type="entry name" value="Ribonuclease H-like superfamily/Ribonuclease H"/>
    <property type="match status" value="1"/>
</dbReference>
<feature type="non-terminal residue" evidence="1">
    <location>
        <position position="1"/>
    </location>
</feature>
<dbReference type="PANTHER" id="PTHR47326">
    <property type="entry name" value="TRANSPOSABLE ELEMENT TC3 TRANSPOSASE-LIKE PROTEIN"/>
    <property type="match status" value="1"/>
</dbReference>
<dbReference type="OMA" id="EIHNANT"/>
<protein>
    <recommendedName>
        <fullName evidence="3">Transposable element Tc3 transposase</fullName>
    </recommendedName>
</protein>
<feature type="non-terminal residue" evidence="1">
    <location>
        <position position="182"/>
    </location>
</feature>
<evidence type="ECO:0000313" key="1">
    <source>
        <dbReference type="EMBL" id="EFN81575.1"/>
    </source>
</evidence>
<accession>E2BRU2</accession>
<organism evidence="2">
    <name type="scientific">Harpegnathos saltator</name>
    <name type="common">Jerdon's jumping ant</name>
    <dbReference type="NCBI Taxonomy" id="610380"/>
    <lineage>
        <taxon>Eukaryota</taxon>
        <taxon>Metazoa</taxon>
        <taxon>Ecdysozoa</taxon>
        <taxon>Arthropoda</taxon>
        <taxon>Hexapoda</taxon>
        <taxon>Insecta</taxon>
        <taxon>Pterygota</taxon>
        <taxon>Neoptera</taxon>
        <taxon>Endopterygota</taxon>
        <taxon>Hymenoptera</taxon>
        <taxon>Apocrita</taxon>
        <taxon>Aculeata</taxon>
        <taxon>Formicoidea</taxon>
        <taxon>Formicidae</taxon>
        <taxon>Ponerinae</taxon>
        <taxon>Ponerini</taxon>
        <taxon>Harpegnathos</taxon>
    </lineage>
</organism>
<evidence type="ECO:0000313" key="2">
    <source>
        <dbReference type="Proteomes" id="UP000008237"/>
    </source>
</evidence>
<proteinExistence type="predicted"/>
<dbReference type="AlphaFoldDB" id="E2BRU2"/>
<name>E2BRU2_HARSA</name>
<keyword evidence="2" id="KW-1185">Reference proteome</keyword>
<dbReference type="Proteomes" id="UP000008237">
    <property type="component" value="Unassembled WGS sequence"/>
</dbReference>
<evidence type="ECO:0008006" key="3">
    <source>
        <dbReference type="Google" id="ProtNLM"/>
    </source>
</evidence>
<dbReference type="OrthoDB" id="9986793at2759"/>
<dbReference type="InterPro" id="IPR036397">
    <property type="entry name" value="RNaseH_sf"/>
</dbReference>
<dbReference type="InParanoid" id="E2BRU2"/>